<evidence type="ECO:0000313" key="28">
    <source>
        <dbReference type="EMBL" id="QPG74479.1"/>
    </source>
</evidence>
<feature type="compositionally biased region" description="Basic and acidic residues" evidence="26">
    <location>
        <begin position="1"/>
        <end position="13"/>
    </location>
</feature>
<evidence type="ECO:0000256" key="16">
    <source>
        <dbReference type="ARBA" id="ARBA00023002"/>
    </source>
</evidence>
<gene>
    <name evidence="28" type="ORF">FOA43_001809</name>
</gene>
<dbReference type="EC" id="1.3.1.89" evidence="4 25"/>
<dbReference type="RefSeq" id="XP_038778044.1">
    <property type="nucleotide sequence ID" value="XM_038922116.1"/>
</dbReference>
<keyword evidence="12" id="KW-0677">Repeat</keyword>
<dbReference type="GO" id="GO:0003723">
    <property type="term" value="F:RNA binding"/>
    <property type="evidence" value="ECO:0007669"/>
    <property type="project" value="TreeGrafter"/>
</dbReference>
<evidence type="ECO:0000256" key="14">
    <source>
        <dbReference type="ARBA" id="ARBA00022833"/>
    </source>
</evidence>
<dbReference type="Gene3D" id="4.10.1000.10">
    <property type="entry name" value="Zinc finger, CCCH-type"/>
    <property type="match status" value="1"/>
</dbReference>
<dbReference type="Pfam" id="PF25585">
    <property type="entry name" value="zf-CCCH_DUS3L"/>
    <property type="match status" value="2"/>
</dbReference>
<sequence length="638" mass="72408">MDSTNEQRKRSSEDLPVEVIPASKSQKLAVESTEDSVQTIKDSHDSWKKGVASIKKEFLAEDGARSKQDDFDDDDAEASRTARGDDSKGKGKNVKRKGKRRGQNHARQLIQAHENIKLCASVVDPMDTLHTCNYGVENCKFSHDVEAYLAQKPEDLPGECPVWKEFGYCPSGLKCRWLGSHYDKEKKVLIYRDDYVRKNEQEELNWISGGDKNLLQKRKISLDKSEQITEWLDKNYKGKTATQVREDAKEHAASYIEAPFKIGEKKDLRFKDSKIVAPLTTVGNLPFRRLMRSLGAEVTYSEMALCLPLIQGSKSEWALVKAHETEYPGFGVQLAASKHWQTSKAVEAIAKLAPNVSEFNLNCGCPIDMLYRKGEGSAMMENPNRMIRVLKGMNYCSGEIPVTVKLRMGISNEKPLAEQLAHKLLAEGDVGAITVHGRSRKQRYAKEADWDYIGKVGQIVKDYNEQQVEDKDASDRHPVYMVGNGDCYSYEDYNSAIKRPGVDSVMIGRGALIKPWIFEEIQAQQYLDKSASERLDIVKNYAHYAVDHWGSDEFGINTARRYMCEFLSFTYRYIPVGILERLPPKLNQRPPPWKGRNELESLLGSPDYKDWIKITELFLGKADAGFSFIPKHKSNSYE</sequence>
<dbReference type="FunFam" id="3.20.20.70:FF:000145">
    <property type="entry name" value="tRNA-dihydrouridine(47) synthase [NAD(P)(+)]"/>
    <property type="match status" value="1"/>
</dbReference>
<keyword evidence="18" id="KW-0539">Nucleus</keyword>
<keyword evidence="16 25" id="KW-0560">Oxidoreductase</keyword>
<keyword evidence="13 24" id="KW-0863">Zinc-finger</keyword>
<protein>
    <recommendedName>
        <fullName evidence="5 25">tRNA-dihydrouridine(47) synthase [NAD(P)(+)]</fullName>
        <ecNumber evidence="4 25">1.3.1.89</ecNumber>
    </recommendedName>
    <alternativeName>
        <fullName evidence="25">tRNA-dihydrouridine synthase 3</fullName>
    </alternativeName>
</protein>
<dbReference type="EMBL" id="CP064812">
    <property type="protein sequence ID" value="QPG74479.1"/>
    <property type="molecule type" value="Genomic_DNA"/>
</dbReference>
<dbReference type="GO" id="GO:0005737">
    <property type="term" value="C:cytoplasm"/>
    <property type="evidence" value="ECO:0007669"/>
    <property type="project" value="UniProtKB-SubCell"/>
</dbReference>
<comment type="function">
    <text evidence="19">Catalyzes the synthesis of dihydrouridine, a modified base found in the D-loop of most tRNAs. Specifically modifies U47 in cytoplasmic tRNAs. Catalyzes the synthesis of dihydrouridine in some mRNAs, thereby affecting their translation.</text>
</comment>
<dbReference type="GO" id="GO:0008270">
    <property type="term" value="F:zinc ion binding"/>
    <property type="evidence" value="ECO:0007669"/>
    <property type="project" value="UniProtKB-KW"/>
</dbReference>
<evidence type="ECO:0000256" key="2">
    <source>
        <dbReference type="ARBA" id="ARBA00004123"/>
    </source>
</evidence>
<evidence type="ECO:0000256" key="20">
    <source>
        <dbReference type="ARBA" id="ARBA00048266"/>
    </source>
</evidence>
<evidence type="ECO:0000256" key="4">
    <source>
        <dbReference type="ARBA" id="ARBA00012376"/>
    </source>
</evidence>
<dbReference type="InterPro" id="IPR013785">
    <property type="entry name" value="Aldolase_TIM"/>
</dbReference>
<evidence type="ECO:0000256" key="9">
    <source>
        <dbReference type="ARBA" id="ARBA00022664"/>
    </source>
</evidence>
<dbReference type="GO" id="GO:0102265">
    <property type="term" value="F:tRNA-dihydrouridine47 synthase activity"/>
    <property type="evidence" value="ECO:0007669"/>
    <property type="project" value="UniProtKB-EC"/>
</dbReference>
<dbReference type="PROSITE" id="PS50103">
    <property type="entry name" value="ZF_C3H1"/>
    <property type="match status" value="1"/>
</dbReference>
<evidence type="ECO:0000256" key="25">
    <source>
        <dbReference type="RuleBase" id="RU291113"/>
    </source>
</evidence>
<organism evidence="28 29">
    <name type="scientific">Eeniella nana</name>
    <name type="common">Yeast</name>
    <name type="synonym">Brettanomyces nanus</name>
    <dbReference type="NCBI Taxonomy" id="13502"/>
    <lineage>
        <taxon>Eukaryota</taxon>
        <taxon>Fungi</taxon>
        <taxon>Dikarya</taxon>
        <taxon>Ascomycota</taxon>
        <taxon>Saccharomycotina</taxon>
        <taxon>Pichiomycetes</taxon>
        <taxon>Pichiales</taxon>
        <taxon>Pichiaceae</taxon>
        <taxon>Brettanomyces</taxon>
    </lineage>
</organism>
<keyword evidence="7 25" id="KW-0285">Flavoprotein</keyword>
<feature type="compositionally biased region" description="Basic residues" evidence="26">
    <location>
        <begin position="90"/>
        <end position="104"/>
    </location>
</feature>
<evidence type="ECO:0000256" key="3">
    <source>
        <dbReference type="ARBA" id="ARBA00004496"/>
    </source>
</evidence>
<dbReference type="InterPro" id="IPR000571">
    <property type="entry name" value="Znf_CCCH"/>
</dbReference>
<comment type="similarity">
    <text evidence="25">Belongs to the dus family. Dus3 subfamily.</text>
</comment>
<reference evidence="28" key="1">
    <citation type="submission" date="2020-10" db="EMBL/GenBank/DDBJ databases">
        <authorList>
            <person name="Roach M.J.R."/>
        </authorList>
    </citation>
    <scope>NUCLEOTIDE SEQUENCE</scope>
    <source>
        <strain evidence="28">CBS 1945</strain>
    </source>
</reference>
<feature type="zinc finger region" description="C3H1-type" evidence="24">
    <location>
        <begin position="114"/>
        <end position="146"/>
    </location>
</feature>
<keyword evidence="14 24" id="KW-0862">Zinc</keyword>
<evidence type="ECO:0000256" key="7">
    <source>
        <dbReference type="ARBA" id="ARBA00022630"/>
    </source>
</evidence>
<evidence type="ECO:0000256" key="12">
    <source>
        <dbReference type="ARBA" id="ARBA00022737"/>
    </source>
</evidence>
<keyword evidence="11 24" id="KW-0479">Metal-binding</keyword>
<evidence type="ECO:0000256" key="13">
    <source>
        <dbReference type="ARBA" id="ARBA00022771"/>
    </source>
</evidence>
<evidence type="ECO:0000256" key="1">
    <source>
        <dbReference type="ARBA" id="ARBA00001917"/>
    </source>
</evidence>
<dbReference type="AlphaFoldDB" id="A0A875S3X9"/>
<dbReference type="GO" id="GO:0050660">
    <property type="term" value="F:flavin adenine dinucleotide binding"/>
    <property type="evidence" value="ECO:0007669"/>
    <property type="project" value="UniProtKB-UniRule"/>
</dbReference>
<comment type="subcellular location">
    <subcellularLocation>
        <location evidence="3">Cytoplasm</location>
    </subcellularLocation>
    <subcellularLocation>
        <location evidence="2">Nucleus</location>
    </subcellularLocation>
</comment>
<dbReference type="PANTHER" id="PTHR45846">
    <property type="entry name" value="TRNA-DIHYDROURIDINE(47) SYNTHASE [NAD(P)(+)]-LIKE"/>
    <property type="match status" value="1"/>
</dbReference>
<evidence type="ECO:0000256" key="15">
    <source>
        <dbReference type="ARBA" id="ARBA00022857"/>
    </source>
</evidence>
<evidence type="ECO:0000256" key="24">
    <source>
        <dbReference type="PROSITE-ProRule" id="PRU00723"/>
    </source>
</evidence>
<comment type="cofactor">
    <cofactor evidence="1 25">
        <name>FMN</name>
        <dbReference type="ChEBI" id="CHEBI:58210"/>
    </cofactor>
</comment>
<evidence type="ECO:0000259" key="27">
    <source>
        <dbReference type="PROSITE" id="PS50103"/>
    </source>
</evidence>
<proteinExistence type="inferred from homology"/>
<evidence type="ECO:0000256" key="19">
    <source>
        <dbReference type="ARBA" id="ARBA00045934"/>
    </source>
</evidence>
<evidence type="ECO:0000256" key="5">
    <source>
        <dbReference type="ARBA" id="ARBA00022143"/>
    </source>
</evidence>
<keyword evidence="17 25" id="KW-0520">NAD</keyword>
<evidence type="ECO:0000256" key="17">
    <source>
        <dbReference type="ARBA" id="ARBA00023027"/>
    </source>
</evidence>
<evidence type="ECO:0000256" key="18">
    <source>
        <dbReference type="ARBA" id="ARBA00023242"/>
    </source>
</evidence>
<dbReference type="GeneID" id="62195210"/>
<evidence type="ECO:0000256" key="23">
    <source>
        <dbReference type="ARBA" id="ARBA00049513"/>
    </source>
</evidence>
<dbReference type="KEGG" id="bnn:FOA43_001809"/>
<feature type="domain" description="C3H1-type" evidence="27">
    <location>
        <begin position="114"/>
        <end position="146"/>
    </location>
</feature>
<dbReference type="GO" id="GO:0006397">
    <property type="term" value="P:mRNA processing"/>
    <property type="evidence" value="ECO:0007669"/>
    <property type="project" value="UniProtKB-KW"/>
</dbReference>
<dbReference type="GO" id="GO:0005634">
    <property type="term" value="C:nucleus"/>
    <property type="evidence" value="ECO:0007669"/>
    <property type="project" value="UniProtKB-SubCell"/>
</dbReference>
<evidence type="ECO:0000256" key="26">
    <source>
        <dbReference type="SAM" id="MobiDB-lite"/>
    </source>
</evidence>
<keyword evidence="6" id="KW-0963">Cytoplasm</keyword>
<dbReference type="InterPro" id="IPR035587">
    <property type="entry name" value="DUS-like_FMN-bd"/>
</dbReference>
<comment type="catalytic activity">
    <reaction evidence="20">
        <text>5,6-dihydrouridine(47) in tRNA + NAD(+) = uridine(47) in tRNA + NADH + H(+)</text>
        <dbReference type="Rhea" id="RHEA:53364"/>
        <dbReference type="Rhea" id="RHEA-COMP:13539"/>
        <dbReference type="Rhea" id="RHEA-COMP:13540"/>
        <dbReference type="ChEBI" id="CHEBI:15378"/>
        <dbReference type="ChEBI" id="CHEBI:57540"/>
        <dbReference type="ChEBI" id="CHEBI:57945"/>
        <dbReference type="ChEBI" id="CHEBI:65315"/>
        <dbReference type="ChEBI" id="CHEBI:74443"/>
        <dbReference type="EC" id="1.3.1.89"/>
    </reaction>
    <physiologicalReaction direction="right-to-left" evidence="20">
        <dbReference type="Rhea" id="RHEA:53366"/>
    </physiologicalReaction>
</comment>
<evidence type="ECO:0000256" key="21">
    <source>
        <dbReference type="ARBA" id="ARBA00048342"/>
    </source>
</evidence>
<feature type="region of interest" description="Disordered" evidence="26">
    <location>
        <begin position="1"/>
        <end position="46"/>
    </location>
</feature>
<keyword evidence="15 25" id="KW-0521">NADP</keyword>
<evidence type="ECO:0000256" key="6">
    <source>
        <dbReference type="ARBA" id="ARBA00022490"/>
    </source>
</evidence>
<dbReference type="PANTHER" id="PTHR45846:SF1">
    <property type="entry name" value="TRNA-DIHYDROURIDINE(47) SYNTHASE [NAD(P)(+)]-LIKE"/>
    <property type="match status" value="1"/>
</dbReference>
<keyword evidence="9" id="KW-0507">mRNA processing</keyword>
<keyword evidence="10 25" id="KW-0819">tRNA processing</keyword>
<feature type="region of interest" description="Disordered" evidence="26">
    <location>
        <begin position="62"/>
        <end position="105"/>
    </location>
</feature>
<dbReference type="SUPFAM" id="SSF51395">
    <property type="entry name" value="FMN-linked oxidoreductases"/>
    <property type="match status" value="1"/>
</dbReference>
<evidence type="ECO:0000256" key="10">
    <source>
        <dbReference type="ARBA" id="ARBA00022694"/>
    </source>
</evidence>
<name>A0A875S3X9_EENNA</name>
<keyword evidence="8 25" id="KW-0288">FMN</keyword>
<evidence type="ECO:0000256" key="11">
    <source>
        <dbReference type="ARBA" id="ARBA00022723"/>
    </source>
</evidence>
<dbReference type="OrthoDB" id="259935at2759"/>
<dbReference type="CDD" id="cd02801">
    <property type="entry name" value="DUS_like_FMN"/>
    <property type="match status" value="1"/>
</dbReference>
<comment type="catalytic activity">
    <reaction evidence="23">
        <text>5,6-dihydrouridine(47) in tRNA + NADP(+) = uridine(47) in tRNA + NADPH + H(+)</text>
        <dbReference type="Rhea" id="RHEA:53360"/>
        <dbReference type="Rhea" id="RHEA-COMP:13539"/>
        <dbReference type="Rhea" id="RHEA-COMP:13540"/>
        <dbReference type="ChEBI" id="CHEBI:15378"/>
        <dbReference type="ChEBI" id="CHEBI:57783"/>
        <dbReference type="ChEBI" id="CHEBI:58349"/>
        <dbReference type="ChEBI" id="CHEBI:65315"/>
        <dbReference type="ChEBI" id="CHEBI:74443"/>
        <dbReference type="EC" id="1.3.1.89"/>
    </reaction>
    <physiologicalReaction direction="right-to-left" evidence="23">
        <dbReference type="Rhea" id="RHEA:53362"/>
    </physiologicalReaction>
</comment>
<dbReference type="Proteomes" id="UP000662931">
    <property type="component" value="Chromosome 1"/>
</dbReference>
<dbReference type="Gene3D" id="3.20.20.70">
    <property type="entry name" value="Aldolase class I"/>
    <property type="match status" value="1"/>
</dbReference>
<comment type="catalytic activity">
    <reaction evidence="21">
        <text>a 5,6-dihydrouridine in mRNA + NAD(+) = a uridine in mRNA + NADH + H(+)</text>
        <dbReference type="Rhea" id="RHEA:69851"/>
        <dbReference type="Rhea" id="RHEA-COMP:14658"/>
        <dbReference type="Rhea" id="RHEA-COMP:17789"/>
        <dbReference type="ChEBI" id="CHEBI:15378"/>
        <dbReference type="ChEBI" id="CHEBI:57540"/>
        <dbReference type="ChEBI" id="CHEBI:57945"/>
        <dbReference type="ChEBI" id="CHEBI:65315"/>
        <dbReference type="ChEBI" id="CHEBI:74443"/>
    </reaction>
    <physiologicalReaction direction="right-to-left" evidence="21">
        <dbReference type="Rhea" id="RHEA:69853"/>
    </physiologicalReaction>
</comment>
<feature type="compositionally biased region" description="Basic and acidic residues" evidence="26">
    <location>
        <begin position="77"/>
        <end position="89"/>
    </location>
</feature>
<evidence type="ECO:0000256" key="8">
    <source>
        <dbReference type="ARBA" id="ARBA00022643"/>
    </source>
</evidence>
<accession>A0A875S3X9</accession>
<dbReference type="Pfam" id="PF01207">
    <property type="entry name" value="Dus"/>
    <property type="match status" value="1"/>
</dbReference>
<comment type="catalytic activity">
    <reaction evidence="22">
        <text>a 5,6-dihydrouridine in mRNA + NADP(+) = a uridine in mRNA + NADPH + H(+)</text>
        <dbReference type="Rhea" id="RHEA:69855"/>
        <dbReference type="Rhea" id="RHEA-COMP:14658"/>
        <dbReference type="Rhea" id="RHEA-COMP:17789"/>
        <dbReference type="ChEBI" id="CHEBI:15378"/>
        <dbReference type="ChEBI" id="CHEBI:57783"/>
        <dbReference type="ChEBI" id="CHEBI:58349"/>
        <dbReference type="ChEBI" id="CHEBI:65315"/>
        <dbReference type="ChEBI" id="CHEBI:74443"/>
    </reaction>
    <physiologicalReaction direction="right-to-left" evidence="22">
        <dbReference type="Rhea" id="RHEA:69857"/>
    </physiologicalReaction>
</comment>
<evidence type="ECO:0000256" key="22">
    <source>
        <dbReference type="ARBA" id="ARBA00049447"/>
    </source>
</evidence>
<keyword evidence="29" id="KW-1185">Reference proteome</keyword>
<evidence type="ECO:0000313" key="29">
    <source>
        <dbReference type="Proteomes" id="UP000662931"/>
    </source>
</evidence>